<evidence type="ECO:0000259" key="1">
    <source>
        <dbReference type="Pfam" id="PF20075"/>
    </source>
</evidence>
<dbReference type="AlphaFoldDB" id="A0AAW4Q8P4"/>
<feature type="domain" description="DUF6471" evidence="1">
    <location>
        <begin position="10"/>
        <end position="65"/>
    </location>
</feature>
<reference evidence="2" key="1">
    <citation type="submission" date="2018-06" db="EMBL/GenBank/DDBJ databases">
        <authorList>
            <person name="O'Rourke A."/>
        </authorList>
    </citation>
    <scope>NUCLEOTIDE SEQUENCE</scope>
    <source>
        <strain evidence="2">132550021-3</strain>
    </source>
</reference>
<organism evidence="2 3">
    <name type="scientific">Ralstonia pickettii</name>
    <name type="common">Burkholderia pickettii</name>
    <dbReference type="NCBI Taxonomy" id="329"/>
    <lineage>
        <taxon>Bacteria</taxon>
        <taxon>Pseudomonadati</taxon>
        <taxon>Pseudomonadota</taxon>
        <taxon>Betaproteobacteria</taxon>
        <taxon>Burkholderiales</taxon>
        <taxon>Burkholderiaceae</taxon>
        <taxon>Ralstonia</taxon>
    </lineage>
</organism>
<dbReference type="EMBL" id="QGBI01000014">
    <property type="protein sequence ID" value="MBX3891220.1"/>
    <property type="molecule type" value="Genomic_DNA"/>
</dbReference>
<dbReference type="Pfam" id="PF20075">
    <property type="entry name" value="DUF6471"/>
    <property type="match status" value="1"/>
</dbReference>
<proteinExistence type="predicted"/>
<sequence length="92" mass="10122">MALKGTDEVHAKHILLRELSARNLDIDVFAKKLATVGGRLPRESLEEQLTAGSFQFVLFLQLASVDRISGFERFVDDCDLVEASLRSQSSGG</sequence>
<dbReference type="Proteomes" id="UP001199322">
    <property type="component" value="Unassembled WGS sequence"/>
</dbReference>
<name>A0AAW4Q8P4_RALPI</name>
<evidence type="ECO:0000313" key="3">
    <source>
        <dbReference type="Proteomes" id="UP001199322"/>
    </source>
</evidence>
<protein>
    <recommendedName>
        <fullName evidence="1">DUF6471 domain-containing protein</fullName>
    </recommendedName>
</protein>
<comment type="caution">
    <text evidence="2">The sequence shown here is derived from an EMBL/GenBank/DDBJ whole genome shotgun (WGS) entry which is preliminary data.</text>
</comment>
<gene>
    <name evidence="2" type="ORF">DEE74_15255</name>
</gene>
<dbReference type="InterPro" id="IPR045526">
    <property type="entry name" value="DUF6471"/>
</dbReference>
<evidence type="ECO:0000313" key="2">
    <source>
        <dbReference type="EMBL" id="MBX3891220.1"/>
    </source>
</evidence>
<accession>A0AAW4Q8P4</accession>